<feature type="domain" description="Calcineurin-like phosphoesterase" evidence="1">
    <location>
        <begin position="22"/>
        <end position="243"/>
    </location>
</feature>
<evidence type="ECO:0000313" key="3">
    <source>
        <dbReference type="Proteomes" id="UP000050482"/>
    </source>
</evidence>
<dbReference type="Gene3D" id="3.60.21.10">
    <property type="match status" value="1"/>
</dbReference>
<evidence type="ECO:0000259" key="1">
    <source>
        <dbReference type="Pfam" id="PF00149"/>
    </source>
</evidence>
<reference evidence="2 3" key="1">
    <citation type="submission" date="2015-09" db="EMBL/GenBank/DDBJ databases">
        <title>Draft genome sequence of Alicyclobacillus ferrooxydans DSM 22381.</title>
        <authorList>
            <person name="Hemp J."/>
        </authorList>
    </citation>
    <scope>NUCLEOTIDE SEQUENCE [LARGE SCALE GENOMIC DNA]</scope>
    <source>
        <strain evidence="2 3">TC-34</strain>
    </source>
</reference>
<dbReference type="GO" id="GO:0016787">
    <property type="term" value="F:hydrolase activity"/>
    <property type="evidence" value="ECO:0007669"/>
    <property type="project" value="InterPro"/>
</dbReference>
<dbReference type="PANTHER" id="PTHR43143">
    <property type="entry name" value="METALLOPHOSPHOESTERASE, CALCINEURIN SUPERFAMILY"/>
    <property type="match status" value="1"/>
</dbReference>
<dbReference type="AlphaFoldDB" id="A0A0P9C508"/>
<proteinExistence type="predicted"/>
<accession>A0A0P9C508</accession>
<dbReference type="InterPro" id="IPR029052">
    <property type="entry name" value="Metallo-depent_PP-like"/>
</dbReference>
<protein>
    <recommendedName>
        <fullName evidence="1">Calcineurin-like phosphoesterase domain-containing protein</fullName>
    </recommendedName>
</protein>
<dbReference type="InterPro" id="IPR004843">
    <property type="entry name" value="Calcineurin-like_PHP"/>
</dbReference>
<dbReference type="Pfam" id="PF00149">
    <property type="entry name" value="Metallophos"/>
    <property type="match status" value="1"/>
</dbReference>
<name>A0A0P9C508_9BACL</name>
<organism evidence="2 3">
    <name type="scientific">Alicyclobacillus ferrooxydans</name>
    <dbReference type="NCBI Taxonomy" id="471514"/>
    <lineage>
        <taxon>Bacteria</taxon>
        <taxon>Bacillati</taxon>
        <taxon>Bacillota</taxon>
        <taxon>Bacilli</taxon>
        <taxon>Bacillales</taxon>
        <taxon>Alicyclobacillaceae</taxon>
        <taxon>Alicyclobacillus</taxon>
    </lineage>
</organism>
<dbReference type="InterPro" id="IPR051918">
    <property type="entry name" value="STPP_CPPED1"/>
</dbReference>
<keyword evidence="3" id="KW-1185">Reference proteome</keyword>
<dbReference type="EMBL" id="LJCO01000100">
    <property type="protein sequence ID" value="KPV39919.1"/>
    <property type="molecule type" value="Genomic_DNA"/>
</dbReference>
<dbReference type="STRING" id="471514.AN477_22110"/>
<dbReference type="PANTHER" id="PTHR43143:SF1">
    <property type="entry name" value="SERINE_THREONINE-PROTEIN PHOSPHATASE CPPED1"/>
    <property type="match status" value="1"/>
</dbReference>
<comment type="caution">
    <text evidence="2">The sequence shown here is derived from an EMBL/GenBank/DDBJ whole genome shotgun (WGS) entry which is preliminary data.</text>
</comment>
<evidence type="ECO:0000313" key="2">
    <source>
        <dbReference type="EMBL" id="KPV39919.1"/>
    </source>
</evidence>
<dbReference type="Proteomes" id="UP000050482">
    <property type="component" value="Unassembled WGS sequence"/>
</dbReference>
<sequence>MPINPNVHTSAASSESAPLLTFSVISDIHLRAGVSDWGYAICDRTAENKFAGALHDLYAIDARTDAMVINGDLTVTGLPSDYADMIKVFEHNPHPANTLFSIGNHEFYAGFYGKSGKRNVRTFPNGVTEETCVSRFLANTRMPALYYDRWIEGYHFIVLGTEQSIITNRKTGDGAYLSDRQLNWLKQKLAESPVNHPVFVFLHEPIPGSVAGTLKYDVRDASKLVNVLQTHPQVILFTGHTHRTLKSPQDDVYHNGYTEFNDSSVRYPVISQQRWLTDSEGLYVKVYRDKVVVKSRDFTHHVWIHDYIVPVYPNYLHFMRSQP</sequence>
<dbReference type="PATRIC" id="fig|471514.4.peg.3865"/>
<dbReference type="SUPFAM" id="SSF56300">
    <property type="entry name" value="Metallo-dependent phosphatases"/>
    <property type="match status" value="1"/>
</dbReference>
<gene>
    <name evidence="2" type="ORF">AN477_22110</name>
</gene>